<dbReference type="Proteomes" id="UP000824263">
    <property type="component" value="Unassembled WGS sequence"/>
</dbReference>
<dbReference type="InterPro" id="IPR011766">
    <property type="entry name" value="TPP_enzyme_TPP-bd"/>
</dbReference>
<comment type="similarity">
    <text evidence="1">Belongs to the TPP enzyme family.</text>
</comment>
<dbReference type="InterPro" id="IPR029061">
    <property type="entry name" value="THDP-binding"/>
</dbReference>
<dbReference type="PANTHER" id="PTHR18968:SF142">
    <property type="entry name" value="ACETOLACTATE SYNTHASE"/>
    <property type="match status" value="1"/>
</dbReference>
<organism evidence="3 4">
    <name type="scientific">Candidatus Dorea gallistercoris</name>
    <dbReference type="NCBI Taxonomy" id="2838542"/>
    <lineage>
        <taxon>Bacteria</taxon>
        <taxon>Bacillati</taxon>
        <taxon>Bacillota</taxon>
        <taxon>Clostridia</taxon>
        <taxon>Lachnospirales</taxon>
        <taxon>Lachnospiraceae</taxon>
        <taxon>Dorea</taxon>
    </lineage>
</organism>
<reference evidence="3" key="1">
    <citation type="journal article" date="2021" name="PeerJ">
        <title>Extensive microbial diversity within the chicken gut microbiome revealed by metagenomics and culture.</title>
        <authorList>
            <person name="Gilroy R."/>
            <person name="Ravi A."/>
            <person name="Getino M."/>
            <person name="Pursley I."/>
            <person name="Horton D.L."/>
            <person name="Alikhan N.F."/>
            <person name="Baker D."/>
            <person name="Gharbi K."/>
            <person name="Hall N."/>
            <person name="Watson M."/>
            <person name="Adriaenssens E.M."/>
            <person name="Foster-Nyarko E."/>
            <person name="Jarju S."/>
            <person name="Secka A."/>
            <person name="Antonio M."/>
            <person name="Oren A."/>
            <person name="Chaudhuri R.R."/>
            <person name="La Ragione R."/>
            <person name="Hildebrand F."/>
            <person name="Pallen M.J."/>
        </authorList>
    </citation>
    <scope>NUCLEOTIDE SEQUENCE</scope>
    <source>
        <strain evidence="3">ChiSxjej1B13-11762</strain>
    </source>
</reference>
<protein>
    <submittedName>
        <fullName evidence="3">Thiamine pyrophosphate-binding protein</fullName>
    </submittedName>
</protein>
<proteinExistence type="inferred from homology"/>
<dbReference type="SUPFAM" id="SSF52518">
    <property type="entry name" value="Thiamin diphosphate-binding fold (THDP-binding)"/>
    <property type="match status" value="1"/>
</dbReference>
<dbReference type="GO" id="GO:0009097">
    <property type="term" value="P:isoleucine biosynthetic process"/>
    <property type="evidence" value="ECO:0007669"/>
    <property type="project" value="TreeGrafter"/>
</dbReference>
<comment type="caution">
    <text evidence="3">The sequence shown here is derived from an EMBL/GenBank/DDBJ whole genome shotgun (WGS) entry which is preliminary data.</text>
</comment>
<evidence type="ECO:0000313" key="4">
    <source>
        <dbReference type="Proteomes" id="UP000824263"/>
    </source>
</evidence>
<dbReference type="GO" id="GO:0050660">
    <property type="term" value="F:flavin adenine dinucleotide binding"/>
    <property type="evidence" value="ECO:0007669"/>
    <property type="project" value="TreeGrafter"/>
</dbReference>
<evidence type="ECO:0000259" key="2">
    <source>
        <dbReference type="Pfam" id="PF02775"/>
    </source>
</evidence>
<evidence type="ECO:0000256" key="1">
    <source>
        <dbReference type="ARBA" id="ARBA00007812"/>
    </source>
</evidence>
<dbReference type="EMBL" id="DXGF01000019">
    <property type="protein sequence ID" value="HIW82873.1"/>
    <property type="molecule type" value="Genomic_DNA"/>
</dbReference>
<dbReference type="GO" id="GO:0030976">
    <property type="term" value="F:thiamine pyrophosphate binding"/>
    <property type="evidence" value="ECO:0007669"/>
    <property type="project" value="InterPro"/>
</dbReference>
<dbReference type="AlphaFoldDB" id="A0A9D1UD37"/>
<gene>
    <name evidence="3" type="ORF">H9873_00905</name>
</gene>
<dbReference type="InterPro" id="IPR045229">
    <property type="entry name" value="TPP_enz"/>
</dbReference>
<reference evidence="3" key="2">
    <citation type="submission" date="2021-04" db="EMBL/GenBank/DDBJ databases">
        <authorList>
            <person name="Gilroy R."/>
        </authorList>
    </citation>
    <scope>NUCLEOTIDE SEQUENCE</scope>
    <source>
        <strain evidence="3">ChiSxjej1B13-11762</strain>
    </source>
</reference>
<dbReference type="Pfam" id="PF02775">
    <property type="entry name" value="TPP_enzyme_C"/>
    <property type="match status" value="1"/>
</dbReference>
<evidence type="ECO:0000313" key="3">
    <source>
        <dbReference type="EMBL" id="HIW82873.1"/>
    </source>
</evidence>
<sequence length="221" mass="24675">STYHLVDAISRQMTETDIYQFTSSGTSVDIGMKVFRVKWGQRAFLTKGLAAMGYDIPACVGSCIASGGRRTVCVTGDGSAAMNMQELEVIRRRRLPVKLFVTDNQGYSMIYGSQKGNFEGRLTGCTRESGLTLPDLSKVAEAFGIRGMRIETEEDLDRQVARVLEGDGPVVCAVRTDIRQKVLPRQANYMREDGQMASRPLEDMAPLLDREELKECMRWED</sequence>
<dbReference type="GO" id="GO:0003984">
    <property type="term" value="F:acetolactate synthase activity"/>
    <property type="evidence" value="ECO:0007669"/>
    <property type="project" value="TreeGrafter"/>
</dbReference>
<name>A0A9D1UD37_9FIRM</name>
<dbReference type="CDD" id="cd00568">
    <property type="entry name" value="TPP_enzymes"/>
    <property type="match status" value="1"/>
</dbReference>
<accession>A0A9D1UD37</accession>
<dbReference type="PANTHER" id="PTHR18968">
    <property type="entry name" value="THIAMINE PYROPHOSPHATE ENZYMES"/>
    <property type="match status" value="1"/>
</dbReference>
<dbReference type="Gene3D" id="3.40.50.970">
    <property type="match status" value="1"/>
</dbReference>
<feature type="non-terminal residue" evidence="3">
    <location>
        <position position="1"/>
    </location>
</feature>
<feature type="domain" description="Thiamine pyrophosphate enzyme TPP-binding" evidence="2">
    <location>
        <begin position="29"/>
        <end position="174"/>
    </location>
</feature>
<dbReference type="GO" id="GO:0009099">
    <property type="term" value="P:L-valine biosynthetic process"/>
    <property type="evidence" value="ECO:0007669"/>
    <property type="project" value="TreeGrafter"/>
</dbReference>
<dbReference type="GO" id="GO:0005948">
    <property type="term" value="C:acetolactate synthase complex"/>
    <property type="evidence" value="ECO:0007669"/>
    <property type="project" value="TreeGrafter"/>
</dbReference>